<dbReference type="AlphaFoldDB" id="A0A1G1WV85"/>
<feature type="domain" description="ComEC/Rec2-related protein" evidence="7">
    <location>
        <begin position="138"/>
        <end position="397"/>
    </location>
</feature>
<sequence>MKKSRTKSQFIKGNPIIMIAFVLAVGVLFLRFQSLEPKKEGSRLEFRATLLDGPRVYDRWQYFSVKDYRVKVSSSQVYSYGDILEIKGQLENARLNSPDIKVIGQSTFHRSLFLIRSRLKEKIFKALPQPQASLLAGILLGAREDLPGDFRENLIKTGTIHVVVVSGYNIAVVGGFLASLSIFLNRRLASILAIIGILAYTLLVGADPPAVRAAIMGSLAFFAVLTGKQRFSLYSLILAGFVMLFIQPFILANISFQLSFMATAGIIFSHDTIYAFVKNLPKPINDDLATTLSAQILVIPLIFYHFGSVSLLSPLVNSFILWIVPLATVLGFIFLLVSFVVWPLALLISWVVWSLLSIFVYLVDFFSKFGFAYLNLEPKNHIFLAGYYLVLAAVVYYVKNGRMVKNK</sequence>
<protein>
    <recommendedName>
        <fullName evidence="7">ComEC/Rec2-related protein domain-containing protein</fullName>
    </recommendedName>
</protein>
<keyword evidence="4 6" id="KW-1133">Transmembrane helix</keyword>
<comment type="caution">
    <text evidence="8">The sequence shown here is derived from an EMBL/GenBank/DDBJ whole genome shotgun (WGS) entry which is preliminary data.</text>
</comment>
<reference evidence="8 9" key="1">
    <citation type="journal article" date="2016" name="Nat. Commun.">
        <title>Thousands of microbial genomes shed light on interconnected biogeochemical processes in an aquifer system.</title>
        <authorList>
            <person name="Anantharaman K."/>
            <person name="Brown C.T."/>
            <person name="Hug L.A."/>
            <person name="Sharon I."/>
            <person name="Castelle C.J."/>
            <person name="Probst A.J."/>
            <person name="Thomas B.C."/>
            <person name="Singh A."/>
            <person name="Wilkins M.J."/>
            <person name="Karaoz U."/>
            <person name="Brodie E.L."/>
            <person name="Williams K.H."/>
            <person name="Hubbard S.S."/>
            <person name="Banfield J.F."/>
        </authorList>
    </citation>
    <scope>NUCLEOTIDE SEQUENCE [LARGE SCALE GENOMIC DNA]</scope>
</reference>
<dbReference type="GO" id="GO:0005886">
    <property type="term" value="C:plasma membrane"/>
    <property type="evidence" value="ECO:0007669"/>
    <property type="project" value="UniProtKB-SubCell"/>
</dbReference>
<feature type="transmembrane region" description="Helical" evidence="6">
    <location>
        <begin position="187"/>
        <end position="204"/>
    </location>
</feature>
<feature type="transmembrane region" description="Helical" evidence="6">
    <location>
        <begin position="258"/>
        <end position="277"/>
    </location>
</feature>
<keyword evidence="2" id="KW-1003">Cell membrane</keyword>
<evidence type="ECO:0000256" key="4">
    <source>
        <dbReference type="ARBA" id="ARBA00022989"/>
    </source>
</evidence>
<feature type="transmembrane region" description="Helical" evidence="6">
    <location>
        <begin position="160"/>
        <end position="180"/>
    </location>
</feature>
<proteinExistence type="predicted"/>
<dbReference type="InterPro" id="IPR052159">
    <property type="entry name" value="Competence_DNA_uptake"/>
</dbReference>
<evidence type="ECO:0000256" key="6">
    <source>
        <dbReference type="SAM" id="Phobius"/>
    </source>
</evidence>
<accession>A0A1G1WV85</accession>
<evidence type="ECO:0000256" key="2">
    <source>
        <dbReference type="ARBA" id="ARBA00022475"/>
    </source>
</evidence>
<dbReference type="EMBL" id="MHDA01000028">
    <property type="protein sequence ID" value="OGY31668.1"/>
    <property type="molecule type" value="Genomic_DNA"/>
</dbReference>
<evidence type="ECO:0000256" key="1">
    <source>
        <dbReference type="ARBA" id="ARBA00004651"/>
    </source>
</evidence>
<name>A0A1G1WV85_9BACT</name>
<dbReference type="PANTHER" id="PTHR30619:SF1">
    <property type="entry name" value="RECOMBINATION PROTEIN 2"/>
    <property type="match status" value="1"/>
</dbReference>
<evidence type="ECO:0000256" key="5">
    <source>
        <dbReference type="ARBA" id="ARBA00023136"/>
    </source>
</evidence>
<evidence type="ECO:0000256" key="3">
    <source>
        <dbReference type="ARBA" id="ARBA00022692"/>
    </source>
</evidence>
<dbReference type="NCBIfam" id="TIGR00360">
    <property type="entry name" value="ComEC_N-term"/>
    <property type="match status" value="1"/>
</dbReference>
<evidence type="ECO:0000259" key="7">
    <source>
        <dbReference type="Pfam" id="PF03772"/>
    </source>
</evidence>
<feature type="transmembrane region" description="Helical" evidence="6">
    <location>
        <begin position="382"/>
        <end position="398"/>
    </location>
</feature>
<feature type="transmembrane region" description="Helical" evidence="6">
    <location>
        <begin position="289"/>
        <end position="307"/>
    </location>
</feature>
<evidence type="ECO:0000313" key="9">
    <source>
        <dbReference type="Proteomes" id="UP000179279"/>
    </source>
</evidence>
<keyword evidence="5 6" id="KW-0472">Membrane</keyword>
<feature type="transmembrane region" description="Helical" evidence="6">
    <location>
        <begin position="319"/>
        <end position="337"/>
    </location>
</feature>
<dbReference type="InterPro" id="IPR004477">
    <property type="entry name" value="ComEC_N"/>
</dbReference>
<dbReference type="Proteomes" id="UP000179279">
    <property type="component" value="Unassembled WGS sequence"/>
</dbReference>
<feature type="transmembrane region" description="Helical" evidence="6">
    <location>
        <begin position="210"/>
        <end position="226"/>
    </location>
</feature>
<feature type="transmembrane region" description="Helical" evidence="6">
    <location>
        <begin position="344"/>
        <end position="362"/>
    </location>
</feature>
<feature type="transmembrane region" description="Helical" evidence="6">
    <location>
        <begin position="233"/>
        <end position="252"/>
    </location>
</feature>
<organism evidence="8 9">
    <name type="scientific">Candidatus Woykebacteria bacterium RIFCSPLOWO2_01_FULL_41_12</name>
    <dbReference type="NCBI Taxonomy" id="1802604"/>
    <lineage>
        <taxon>Bacteria</taxon>
        <taxon>Candidatus Woykeibacteriota</taxon>
    </lineage>
</organism>
<evidence type="ECO:0000313" key="8">
    <source>
        <dbReference type="EMBL" id="OGY31668.1"/>
    </source>
</evidence>
<keyword evidence="3 6" id="KW-0812">Transmembrane</keyword>
<dbReference type="PANTHER" id="PTHR30619">
    <property type="entry name" value="DNA INTERNALIZATION/COMPETENCE PROTEIN COMEC/REC2"/>
    <property type="match status" value="1"/>
</dbReference>
<comment type="subcellular location">
    <subcellularLocation>
        <location evidence="1">Cell membrane</location>
        <topology evidence="1">Multi-pass membrane protein</topology>
    </subcellularLocation>
</comment>
<gene>
    <name evidence="8" type="ORF">A3A57_01625</name>
</gene>
<dbReference type="Pfam" id="PF03772">
    <property type="entry name" value="Competence"/>
    <property type="match status" value="1"/>
</dbReference>